<name>A0A1G9I846_9FIRM</name>
<dbReference type="OrthoDB" id="2889025at2"/>
<evidence type="ECO:0000313" key="3">
    <source>
        <dbReference type="Proteomes" id="UP000199476"/>
    </source>
</evidence>
<dbReference type="Proteomes" id="UP000199476">
    <property type="component" value="Unassembled WGS sequence"/>
</dbReference>
<dbReference type="InterPro" id="IPR052698">
    <property type="entry name" value="MoCofactor_Util/Proc"/>
</dbReference>
<dbReference type="EMBL" id="FNGO01000002">
    <property type="protein sequence ID" value="SDL21272.1"/>
    <property type="molecule type" value="Genomic_DNA"/>
</dbReference>
<protein>
    <submittedName>
        <fullName evidence="2">XdhC and CoxI family protein</fullName>
    </submittedName>
</protein>
<sequence>MNEIMVEEMLREFESGADFDQDLKFALAKIIEVGGSTPRGSGAVILLKPDGETVGTIGGGPVENEVLATAEAMLSKEEPDFRRLSFELDSEEIEKIGGICGGSVEVMIEIINLTERSRDDEEVES</sequence>
<feature type="domain" description="XdhC- CoxI" evidence="1">
    <location>
        <begin position="21"/>
        <end position="82"/>
    </location>
</feature>
<dbReference type="PANTHER" id="PTHR30388:SF6">
    <property type="entry name" value="XANTHINE DEHYDROGENASE SUBUNIT A-RELATED"/>
    <property type="match status" value="1"/>
</dbReference>
<gene>
    <name evidence="2" type="ORF">SAMN04488692_102138</name>
</gene>
<keyword evidence="3" id="KW-1185">Reference proteome</keyword>
<evidence type="ECO:0000259" key="1">
    <source>
        <dbReference type="Pfam" id="PF02625"/>
    </source>
</evidence>
<dbReference type="InterPro" id="IPR003777">
    <property type="entry name" value="XdhC_CoxI"/>
</dbReference>
<dbReference type="AlphaFoldDB" id="A0A1G9I846"/>
<dbReference type="Pfam" id="PF02625">
    <property type="entry name" value="XdhC_CoxI"/>
    <property type="match status" value="1"/>
</dbReference>
<dbReference type="PANTHER" id="PTHR30388">
    <property type="entry name" value="ALDEHYDE OXIDOREDUCTASE MOLYBDENUM COFACTOR ASSEMBLY PROTEIN"/>
    <property type="match status" value="1"/>
</dbReference>
<dbReference type="STRING" id="321763.SAMN04488692_102138"/>
<accession>A0A1G9I846</accession>
<dbReference type="RefSeq" id="WP_089758026.1">
    <property type="nucleotide sequence ID" value="NZ_FNGO01000002.1"/>
</dbReference>
<organism evidence="2 3">
    <name type="scientific">Halarsenatibacter silvermanii</name>
    <dbReference type="NCBI Taxonomy" id="321763"/>
    <lineage>
        <taxon>Bacteria</taxon>
        <taxon>Bacillati</taxon>
        <taxon>Bacillota</taxon>
        <taxon>Clostridia</taxon>
        <taxon>Halanaerobiales</taxon>
        <taxon>Halarsenatibacteraceae</taxon>
        <taxon>Halarsenatibacter</taxon>
    </lineage>
</organism>
<reference evidence="2 3" key="1">
    <citation type="submission" date="2016-10" db="EMBL/GenBank/DDBJ databases">
        <authorList>
            <person name="de Groot N.N."/>
        </authorList>
    </citation>
    <scope>NUCLEOTIDE SEQUENCE [LARGE SCALE GENOMIC DNA]</scope>
    <source>
        <strain evidence="2 3">SLAS-1</strain>
    </source>
</reference>
<proteinExistence type="predicted"/>
<evidence type="ECO:0000313" key="2">
    <source>
        <dbReference type="EMBL" id="SDL21272.1"/>
    </source>
</evidence>